<dbReference type="InterPro" id="IPR009057">
    <property type="entry name" value="Homeodomain-like_sf"/>
</dbReference>
<keyword evidence="2 4" id="KW-0238">DNA-binding</keyword>
<dbReference type="Pfam" id="PF16925">
    <property type="entry name" value="TetR_C_13"/>
    <property type="match status" value="1"/>
</dbReference>
<evidence type="ECO:0000256" key="3">
    <source>
        <dbReference type="ARBA" id="ARBA00023163"/>
    </source>
</evidence>
<dbReference type="InterPro" id="IPR036271">
    <property type="entry name" value="Tet_transcr_reg_TetR-rel_C_sf"/>
</dbReference>
<organism evidence="6 7">
    <name type="scientific">Nocardiopsis sinuspersici</name>
    <dbReference type="NCBI Taxonomy" id="501010"/>
    <lineage>
        <taxon>Bacteria</taxon>
        <taxon>Bacillati</taxon>
        <taxon>Actinomycetota</taxon>
        <taxon>Actinomycetes</taxon>
        <taxon>Streptosporangiales</taxon>
        <taxon>Nocardiopsidaceae</taxon>
        <taxon>Nocardiopsis</taxon>
    </lineage>
</organism>
<dbReference type="InterPro" id="IPR011075">
    <property type="entry name" value="TetR_C"/>
</dbReference>
<dbReference type="PANTHER" id="PTHR47506">
    <property type="entry name" value="TRANSCRIPTIONAL REGULATORY PROTEIN"/>
    <property type="match status" value="1"/>
</dbReference>
<dbReference type="PROSITE" id="PS50977">
    <property type="entry name" value="HTH_TETR_2"/>
    <property type="match status" value="1"/>
</dbReference>
<reference evidence="7" key="1">
    <citation type="submission" date="2016-08" db="EMBL/GenBank/DDBJ databases">
        <authorList>
            <person name="Tokovenko B."/>
            <person name="Kalinowski J."/>
        </authorList>
    </citation>
    <scope>NUCLEOTIDE SEQUENCE [LARGE SCALE GENOMIC DNA]</scope>
    <source>
        <strain evidence="7">UTMC102</strain>
    </source>
</reference>
<proteinExistence type="predicted"/>
<keyword evidence="1" id="KW-0805">Transcription regulation</keyword>
<dbReference type="STRING" id="501010.NOSIN_04890"/>
<dbReference type="PANTHER" id="PTHR47506:SF10">
    <property type="entry name" value="TRANSCRIPTIONAL REGULATORY PROTEIN"/>
    <property type="match status" value="1"/>
</dbReference>
<dbReference type="Proteomes" id="UP000189004">
    <property type="component" value="Unassembled WGS sequence"/>
</dbReference>
<feature type="DNA-binding region" description="H-T-H motif" evidence="4">
    <location>
        <begin position="29"/>
        <end position="48"/>
    </location>
</feature>
<dbReference type="AlphaFoldDB" id="A0A1V3BYB9"/>
<gene>
    <name evidence="6" type="ORF">NOSIN_04890</name>
</gene>
<evidence type="ECO:0000256" key="1">
    <source>
        <dbReference type="ARBA" id="ARBA00023015"/>
    </source>
</evidence>
<dbReference type="SUPFAM" id="SSF48498">
    <property type="entry name" value="Tetracyclin repressor-like, C-terminal domain"/>
    <property type="match status" value="1"/>
</dbReference>
<accession>A0A1V3BYB9</accession>
<dbReference type="GO" id="GO:0003677">
    <property type="term" value="F:DNA binding"/>
    <property type="evidence" value="ECO:0007669"/>
    <property type="project" value="UniProtKB-UniRule"/>
</dbReference>
<evidence type="ECO:0000256" key="2">
    <source>
        <dbReference type="ARBA" id="ARBA00023125"/>
    </source>
</evidence>
<comment type="caution">
    <text evidence="6">The sequence shown here is derived from an EMBL/GenBank/DDBJ whole genome shotgun (WGS) entry which is preliminary data.</text>
</comment>
<keyword evidence="3" id="KW-0804">Transcription</keyword>
<dbReference type="Gene3D" id="1.10.357.10">
    <property type="entry name" value="Tetracycline Repressor, domain 2"/>
    <property type="match status" value="1"/>
</dbReference>
<dbReference type="OrthoDB" id="9805134at2"/>
<feature type="domain" description="HTH tetR-type" evidence="5">
    <location>
        <begin position="6"/>
        <end position="66"/>
    </location>
</feature>
<evidence type="ECO:0000313" key="7">
    <source>
        <dbReference type="Proteomes" id="UP000189004"/>
    </source>
</evidence>
<keyword evidence="7" id="KW-1185">Reference proteome</keyword>
<dbReference type="Gene3D" id="1.10.10.60">
    <property type="entry name" value="Homeodomain-like"/>
    <property type="match status" value="1"/>
</dbReference>
<dbReference type="SUPFAM" id="SSF46689">
    <property type="entry name" value="Homeodomain-like"/>
    <property type="match status" value="1"/>
</dbReference>
<evidence type="ECO:0000256" key="4">
    <source>
        <dbReference type="PROSITE-ProRule" id="PRU00335"/>
    </source>
</evidence>
<evidence type="ECO:0000259" key="5">
    <source>
        <dbReference type="PROSITE" id="PS50977"/>
    </source>
</evidence>
<dbReference type="InterPro" id="IPR001647">
    <property type="entry name" value="HTH_TetR"/>
</dbReference>
<evidence type="ECO:0000313" key="6">
    <source>
        <dbReference type="EMBL" id="OOC53236.1"/>
    </source>
</evidence>
<dbReference type="RefSeq" id="WP_077689596.1">
    <property type="nucleotide sequence ID" value="NZ_MCOK01000001.1"/>
</dbReference>
<sequence>MGRPRQFDEERVIQRACREFWAKGFDGTSTADLCQATGLTRSSLYNTFHSKEHLFRRALSHYVNTMTARQGTVLDASGSSGLERIRSLLTVIVDDETANQESGHGSGCFTVNTITTIASRNPDIARVVEADLHRRLSSLRLAIMDGQLDGSIAADRDPGDLAWYVTSLVYGMRVAAQSGAGRTALEGIASTGIEALTP</sequence>
<dbReference type="EMBL" id="MCOK01000001">
    <property type="protein sequence ID" value="OOC53236.1"/>
    <property type="molecule type" value="Genomic_DNA"/>
</dbReference>
<name>A0A1V3BYB9_9ACTN</name>
<dbReference type="Pfam" id="PF00440">
    <property type="entry name" value="TetR_N"/>
    <property type="match status" value="1"/>
</dbReference>
<protein>
    <submittedName>
        <fullName evidence="6">Transcriptional regulator</fullName>
    </submittedName>
</protein>